<reference evidence="2" key="1">
    <citation type="journal article" date="2014" name="Science">
        <title>Ancient hybridizations among the ancestral genomes of bread wheat.</title>
        <authorList>
            <consortium name="International Wheat Genome Sequencing Consortium,"/>
            <person name="Marcussen T."/>
            <person name="Sandve S.R."/>
            <person name="Heier L."/>
            <person name="Spannagl M."/>
            <person name="Pfeifer M."/>
            <person name="Jakobsen K.S."/>
            <person name="Wulff B.B."/>
            <person name="Steuernagel B."/>
            <person name="Mayer K.F."/>
            <person name="Olsen O.A."/>
        </authorList>
    </citation>
    <scope>NUCLEOTIDE SEQUENCE [LARGE SCALE GENOMIC DNA]</scope>
    <source>
        <strain evidence="2">cv. AL8/78</strain>
    </source>
</reference>
<evidence type="ECO:0000313" key="1">
    <source>
        <dbReference type="EnsemblPlants" id="AET2Gv20674900.1"/>
    </source>
</evidence>
<keyword evidence="2" id="KW-1185">Reference proteome</keyword>
<dbReference type="AlphaFoldDB" id="A0A453BYI7"/>
<evidence type="ECO:0000313" key="2">
    <source>
        <dbReference type="Proteomes" id="UP000015105"/>
    </source>
</evidence>
<protein>
    <recommendedName>
        <fullName evidence="3">Knottin scorpion toxin-like domain-containing protein</fullName>
    </recommendedName>
</protein>
<dbReference type="InterPro" id="IPR036574">
    <property type="entry name" value="Scorpion_toxin-like_sf"/>
</dbReference>
<organism evidence="1 2">
    <name type="scientific">Aegilops tauschii subsp. strangulata</name>
    <name type="common">Goatgrass</name>
    <dbReference type="NCBI Taxonomy" id="200361"/>
    <lineage>
        <taxon>Eukaryota</taxon>
        <taxon>Viridiplantae</taxon>
        <taxon>Streptophyta</taxon>
        <taxon>Embryophyta</taxon>
        <taxon>Tracheophyta</taxon>
        <taxon>Spermatophyta</taxon>
        <taxon>Magnoliopsida</taxon>
        <taxon>Liliopsida</taxon>
        <taxon>Poales</taxon>
        <taxon>Poaceae</taxon>
        <taxon>BOP clade</taxon>
        <taxon>Pooideae</taxon>
        <taxon>Triticodae</taxon>
        <taxon>Triticeae</taxon>
        <taxon>Triticinae</taxon>
        <taxon>Aegilops</taxon>
    </lineage>
</organism>
<dbReference type="EnsemblPlants" id="AET2Gv20674900.1">
    <property type="protein sequence ID" value="AET2Gv20674900.1"/>
    <property type="gene ID" value="AET2Gv20674900"/>
</dbReference>
<accession>A0A453BYI7</accession>
<evidence type="ECO:0008006" key="3">
    <source>
        <dbReference type="Google" id="ProtNLM"/>
    </source>
</evidence>
<reference evidence="1" key="3">
    <citation type="journal article" date="2017" name="Nature">
        <title>Genome sequence of the progenitor of the wheat D genome Aegilops tauschii.</title>
        <authorList>
            <person name="Luo M.C."/>
            <person name="Gu Y.Q."/>
            <person name="Puiu D."/>
            <person name="Wang H."/>
            <person name="Twardziok S.O."/>
            <person name="Deal K.R."/>
            <person name="Huo N."/>
            <person name="Zhu T."/>
            <person name="Wang L."/>
            <person name="Wang Y."/>
            <person name="McGuire P.E."/>
            <person name="Liu S."/>
            <person name="Long H."/>
            <person name="Ramasamy R.K."/>
            <person name="Rodriguez J.C."/>
            <person name="Van S.L."/>
            <person name="Yuan L."/>
            <person name="Wang Z."/>
            <person name="Xia Z."/>
            <person name="Xiao L."/>
            <person name="Anderson O.D."/>
            <person name="Ouyang S."/>
            <person name="Liang Y."/>
            <person name="Zimin A.V."/>
            <person name="Pertea G."/>
            <person name="Qi P."/>
            <person name="Bennetzen J.L."/>
            <person name="Dai X."/>
            <person name="Dawson M.W."/>
            <person name="Muller H.G."/>
            <person name="Kugler K."/>
            <person name="Rivarola-Duarte L."/>
            <person name="Spannagl M."/>
            <person name="Mayer K.F.X."/>
            <person name="Lu F.H."/>
            <person name="Bevan M.W."/>
            <person name="Leroy P."/>
            <person name="Li P."/>
            <person name="You F.M."/>
            <person name="Sun Q."/>
            <person name="Liu Z."/>
            <person name="Lyons E."/>
            <person name="Wicker T."/>
            <person name="Salzberg S.L."/>
            <person name="Devos K.M."/>
            <person name="Dvorak J."/>
        </authorList>
    </citation>
    <scope>NUCLEOTIDE SEQUENCE [LARGE SCALE GENOMIC DNA]</scope>
    <source>
        <strain evidence="1">cv. AL8/78</strain>
    </source>
</reference>
<dbReference type="Proteomes" id="UP000015105">
    <property type="component" value="Chromosome 2D"/>
</dbReference>
<reference evidence="1" key="4">
    <citation type="submission" date="2019-03" db="UniProtKB">
        <authorList>
            <consortium name="EnsemblPlants"/>
        </authorList>
    </citation>
    <scope>IDENTIFICATION</scope>
</reference>
<reference evidence="2" key="2">
    <citation type="journal article" date="2017" name="Nat. Plants">
        <title>The Aegilops tauschii genome reveals multiple impacts of transposons.</title>
        <authorList>
            <person name="Zhao G."/>
            <person name="Zou C."/>
            <person name="Li K."/>
            <person name="Wang K."/>
            <person name="Li T."/>
            <person name="Gao L."/>
            <person name="Zhang X."/>
            <person name="Wang H."/>
            <person name="Yang Z."/>
            <person name="Liu X."/>
            <person name="Jiang W."/>
            <person name="Mao L."/>
            <person name="Kong X."/>
            <person name="Jiao Y."/>
            <person name="Jia J."/>
        </authorList>
    </citation>
    <scope>NUCLEOTIDE SEQUENCE [LARGE SCALE GENOMIC DNA]</scope>
    <source>
        <strain evidence="2">cv. AL8/78</strain>
    </source>
</reference>
<sequence>MLTILFLLKKKKEKEKRQSYLGYIYMRILEGGGATKQSIGMAIGVWWTMKKSLLLKLSVYLLIIVMANCSRDIPDSVSDHPPGYIICGEISATWGKHLCIKHGTCTKPCRAEGYDSGYCAPFPWSTYCCCKNICGDSVQPHRSSFICGDNNLHFFLTRTAGALP</sequence>
<reference evidence="1" key="5">
    <citation type="journal article" date="2021" name="G3 (Bethesda)">
        <title>Aegilops tauschii genome assembly Aet v5.0 features greater sequence contiguity and improved annotation.</title>
        <authorList>
            <person name="Wang L."/>
            <person name="Zhu T."/>
            <person name="Rodriguez J.C."/>
            <person name="Deal K.R."/>
            <person name="Dubcovsky J."/>
            <person name="McGuire P.E."/>
            <person name="Lux T."/>
            <person name="Spannagl M."/>
            <person name="Mayer K.F.X."/>
            <person name="Baldrich P."/>
            <person name="Meyers B.C."/>
            <person name="Huo N."/>
            <person name="Gu Y.Q."/>
            <person name="Zhou H."/>
            <person name="Devos K.M."/>
            <person name="Bennetzen J.L."/>
            <person name="Unver T."/>
            <person name="Budak H."/>
            <person name="Gulick P.J."/>
            <person name="Galiba G."/>
            <person name="Kalapos B."/>
            <person name="Nelson D.R."/>
            <person name="Li P."/>
            <person name="You F.M."/>
            <person name="Luo M.C."/>
            <person name="Dvorak J."/>
        </authorList>
    </citation>
    <scope>NUCLEOTIDE SEQUENCE [LARGE SCALE GENOMIC DNA]</scope>
    <source>
        <strain evidence="1">cv. AL8/78</strain>
    </source>
</reference>
<name>A0A453BYI7_AEGTS</name>
<dbReference type="Gramene" id="AET2Gv20674900.1">
    <property type="protein sequence ID" value="AET2Gv20674900.1"/>
    <property type="gene ID" value="AET2Gv20674900"/>
</dbReference>
<proteinExistence type="predicted"/>
<dbReference type="Gene3D" id="3.30.30.10">
    <property type="entry name" value="Knottin, scorpion toxin-like"/>
    <property type="match status" value="1"/>
</dbReference>